<name>K9DRV8_9BACE</name>
<reference evidence="1 2" key="1">
    <citation type="submission" date="2012-09" db="EMBL/GenBank/DDBJ databases">
        <title>The Genome Sequence of Bacteroides oleiciplenus YIT 12058.</title>
        <authorList>
            <consortium name="The Broad Institute Genome Sequencing Platform"/>
            <person name="Earl A."/>
            <person name="Ward D."/>
            <person name="Feldgarden M."/>
            <person name="Gevers D."/>
            <person name="Morotomi M."/>
            <person name="Walker B."/>
            <person name="Young S.K."/>
            <person name="Zeng Q."/>
            <person name="Gargeya S."/>
            <person name="Fitzgerald M."/>
            <person name="Haas B."/>
            <person name="Abouelleil A."/>
            <person name="Alvarado L."/>
            <person name="Arachchi H.M."/>
            <person name="Berlin A.M."/>
            <person name="Chapman S.B."/>
            <person name="Goldberg J."/>
            <person name="Griggs A."/>
            <person name="Gujja S."/>
            <person name="Hansen M."/>
            <person name="Howarth C."/>
            <person name="Imamovic A."/>
            <person name="Larimer J."/>
            <person name="McCowen C."/>
            <person name="Montmayeur A."/>
            <person name="Murphy C."/>
            <person name="Neiman D."/>
            <person name="Pearson M."/>
            <person name="Priest M."/>
            <person name="Roberts A."/>
            <person name="Saif S."/>
            <person name="Shea T."/>
            <person name="Sisk P."/>
            <person name="Sykes S."/>
            <person name="Wortman J."/>
            <person name="Nusbaum C."/>
            <person name="Birren B."/>
        </authorList>
    </citation>
    <scope>NUCLEOTIDE SEQUENCE [LARGE SCALE GENOMIC DNA]</scope>
    <source>
        <strain evidence="1 2">YIT 12058</strain>
    </source>
</reference>
<dbReference type="PATRIC" id="fig|742727.4.peg.5197"/>
<protein>
    <recommendedName>
        <fullName evidence="3">Lipoprotein</fullName>
    </recommendedName>
</protein>
<dbReference type="OrthoDB" id="1047332at2"/>
<proteinExistence type="predicted"/>
<accession>K9DRV8</accession>
<sequence length="188" mass="22209">MTKISTYLLTTLGTLLFVSCHSYVESVKIKTYKAKDYITKELKVYEPKELLYPILDSIITKTKECPEYEGTKDCQSFYFSLRKEPIYGLENKKEYPYLSISAIYYVPRLTYHRRTKAVLYYKGCNFYISGSFMTPFLLQTDRTTSIKCIDPDKYQFEVLQRGDKDMFWGYLYKNNVLHNICYGRCATP</sequence>
<evidence type="ECO:0000313" key="1">
    <source>
        <dbReference type="EMBL" id="EKU87629.1"/>
    </source>
</evidence>
<organism evidence="1 2">
    <name type="scientific">Bacteroides oleiciplenus YIT 12058</name>
    <dbReference type="NCBI Taxonomy" id="742727"/>
    <lineage>
        <taxon>Bacteria</taxon>
        <taxon>Pseudomonadati</taxon>
        <taxon>Bacteroidota</taxon>
        <taxon>Bacteroidia</taxon>
        <taxon>Bacteroidales</taxon>
        <taxon>Bacteroidaceae</taxon>
        <taxon>Bacteroides</taxon>
    </lineage>
</organism>
<comment type="caution">
    <text evidence="1">The sequence shown here is derived from an EMBL/GenBank/DDBJ whole genome shotgun (WGS) entry which is preliminary data.</text>
</comment>
<dbReference type="AlphaFoldDB" id="K9DRV8"/>
<keyword evidence="2" id="KW-1185">Reference proteome</keyword>
<dbReference type="EMBL" id="ADLF01000024">
    <property type="protein sequence ID" value="EKU87629.1"/>
    <property type="molecule type" value="Genomic_DNA"/>
</dbReference>
<dbReference type="PROSITE" id="PS51257">
    <property type="entry name" value="PROKAR_LIPOPROTEIN"/>
    <property type="match status" value="1"/>
</dbReference>
<gene>
    <name evidence="1" type="ORF">HMPREF9447_05088</name>
</gene>
<dbReference type="HOGENOM" id="CLU_1575325_0_0_10"/>
<dbReference type="RefSeq" id="WP_009132466.1">
    <property type="nucleotide sequence ID" value="NZ_JH992946.1"/>
</dbReference>
<dbReference type="Proteomes" id="UP000009872">
    <property type="component" value="Unassembled WGS sequence"/>
</dbReference>
<evidence type="ECO:0008006" key="3">
    <source>
        <dbReference type="Google" id="ProtNLM"/>
    </source>
</evidence>
<dbReference type="STRING" id="742727.HMPREF9447_05088"/>
<evidence type="ECO:0000313" key="2">
    <source>
        <dbReference type="Proteomes" id="UP000009872"/>
    </source>
</evidence>